<keyword evidence="1" id="KW-1133">Transmembrane helix</keyword>
<sequence>MINTHKIKGFTLLELILTLALTGTVTLAIFSFFLSSYQTFSMSNDQIEVQNQAQIAISKFIEPIMWATEIADINSENSNLEFIELEKLTLKTGDEYNQFVFDKAQKKLMYAVNQNQNHLSPTVYATNIISVQYKELKDKHNNIIGLGIKVVSEVKESKVEIENEIYFRNKIK</sequence>
<accession>A0A1W1VNW5</accession>
<dbReference type="Proteomes" id="UP000192731">
    <property type="component" value="Unassembled WGS sequence"/>
</dbReference>
<proteinExistence type="predicted"/>
<evidence type="ECO:0000313" key="2">
    <source>
        <dbReference type="EMBL" id="SMB95016.1"/>
    </source>
</evidence>
<name>A0A1W1VNW5_DESTI</name>
<keyword evidence="1" id="KW-0472">Membrane</keyword>
<dbReference type="RefSeq" id="WP_084054122.1">
    <property type="nucleotide sequence ID" value="NZ_FWWT01000022.1"/>
</dbReference>
<dbReference type="AlphaFoldDB" id="A0A1W1VNW5"/>
<organism evidence="2 3">
    <name type="scientific">Desulfonispora thiosulfatigenes DSM 11270</name>
    <dbReference type="NCBI Taxonomy" id="656914"/>
    <lineage>
        <taxon>Bacteria</taxon>
        <taxon>Bacillati</taxon>
        <taxon>Bacillota</taxon>
        <taxon>Clostridia</taxon>
        <taxon>Eubacteriales</taxon>
        <taxon>Peptococcaceae</taxon>
        <taxon>Desulfonispora</taxon>
    </lineage>
</organism>
<protein>
    <recommendedName>
        <fullName evidence="4">Prepilin-type N-terminal cleavage/methylation domain-containing protein</fullName>
    </recommendedName>
</protein>
<evidence type="ECO:0000256" key="1">
    <source>
        <dbReference type="SAM" id="Phobius"/>
    </source>
</evidence>
<dbReference type="PROSITE" id="PS00409">
    <property type="entry name" value="PROKAR_NTER_METHYL"/>
    <property type="match status" value="1"/>
</dbReference>
<keyword evidence="3" id="KW-1185">Reference proteome</keyword>
<keyword evidence="1" id="KW-0812">Transmembrane</keyword>
<gene>
    <name evidence="2" type="ORF">SAMN00017405_0311</name>
</gene>
<reference evidence="2 3" key="1">
    <citation type="submission" date="2017-04" db="EMBL/GenBank/DDBJ databases">
        <authorList>
            <person name="Afonso C.L."/>
            <person name="Miller P.J."/>
            <person name="Scott M.A."/>
            <person name="Spackman E."/>
            <person name="Goraichik I."/>
            <person name="Dimitrov K.M."/>
            <person name="Suarez D.L."/>
            <person name="Swayne D.E."/>
        </authorList>
    </citation>
    <scope>NUCLEOTIDE SEQUENCE [LARGE SCALE GENOMIC DNA]</scope>
    <source>
        <strain evidence="2 3">DSM 11270</strain>
    </source>
</reference>
<feature type="transmembrane region" description="Helical" evidence="1">
    <location>
        <begin position="12"/>
        <end position="34"/>
    </location>
</feature>
<dbReference type="EMBL" id="FWWT01000022">
    <property type="protein sequence ID" value="SMB95016.1"/>
    <property type="molecule type" value="Genomic_DNA"/>
</dbReference>
<dbReference type="InterPro" id="IPR012902">
    <property type="entry name" value="N_methyl_site"/>
</dbReference>
<evidence type="ECO:0008006" key="4">
    <source>
        <dbReference type="Google" id="ProtNLM"/>
    </source>
</evidence>
<dbReference type="STRING" id="656914.SAMN00017405_0311"/>
<evidence type="ECO:0000313" key="3">
    <source>
        <dbReference type="Proteomes" id="UP000192731"/>
    </source>
</evidence>